<keyword evidence="1" id="KW-0812">Transmembrane</keyword>
<keyword evidence="1" id="KW-1133">Transmembrane helix</keyword>
<reference evidence="2" key="2">
    <citation type="journal article" date="2015" name="Data Brief">
        <title>Shoot transcriptome of the giant reed, Arundo donax.</title>
        <authorList>
            <person name="Barrero R.A."/>
            <person name="Guerrero F.D."/>
            <person name="Moolhuijzen P."/>
            <person name="Goolsby J.A."/>
            <person name="Tidwell J."/>
            <person name="Bellgard S.E."/>
            <person name="Bellgard M.I."/>
        </authorList>
    </citation>
    <scope>NUCLEOTIDE SEQUENCE</scope>
    <source>
        <tissue evidence="2">Shoot tissue taken approximately 20 cm above the soil surface</tissue>
    </source>
</reference>
<keyword evidence="1" id="KW-0472">Membrane</keyword>
<dbReference type="AlphaFoldDB" id="A0A0A9C6B9"/>
<accession>A0A0A9C6B9</accession>
<name>A0A0A9C6B9_ARUDO</name>
<organism evidence="2">
    <name type="scientific">Arundo donax</name>
    <name type="common">Giant reed</name>
    <name type="synonym">Donax arundinaceus</name>
    <dbReference type="NCBI Taxonomy" id="35708"/>
    <lineage>
        <taxon>Eukaryota</taxon>
        <taxon>Viridiplantae</taxon>
        <taxon>Streptophyta</taxon>
        <taxon>Embryophyta</taxon>
        <taxon>Tracheophyta</taxon>
        <taxon>Spermatophyta</taxon>
        <taxon>Magnoliopsida</taxon>
        <taxon>Liliopsida</taxon>
        <taxon>Poales</taxon>
        <taxon>Poaceae</taxon>
        <taxon>PACMAD clade</taxon>
        <taxon>Arundinoideae</taxon>
        <taxon>Arundineae</taxon>
        <taxon>Arundo</taxon>
    </lineage>
</organism>
<proteinExistence type="predicted"/>
<sequence>MFCLLILSKHFPGQILRLDYTVFEFVDMVPFFLLIVLVLFFTRP</sequence>
<evidence type="ECO:0000256" key="1">
    <source>
        <dbReference type="SAM" id="Phobius"/>
    </source>
</evidence>
<dbReference type="EMBL" id="GBRH01230848">
    <property type="protein sequence ID" value="JAD67047.1"/>
    <property type="molecule type" value="Transcribed_RNA"/>
</dbReference>
<protein>
    <submittedName>
        <fullName evidence="2">Uncharacterized protein</fullName>
    </submittedName>
</protein>
<evidence type="ECO:0000313" key="2">
    <source>
        <dbReference type="EMBL" id="JAD67047.1"/>
    </source>
</evidence>
<feature type="transmembrane region" description="Helical" evidence="1">
    <location>
        <begin position="20"/>
        <end position="41"/>
    </location>
</feature>
<reference evidence="2" key="1">
    <citation type="submission" date="2014-09" db="EMBL/GenBank/DDBJ databases">
        <authorList>
            <person name="Magalhaes I.L.F."/>
            <person name="Oliveira U."/>
            <person name="Santos F.R."/>
            <person name="Vidigal T.H.D.A."/>
            <person name="Brescovit A.D."/>
            <person name="Santos A.J."/>
        </authorList>
    </citation>
    <scope>NUCLEOTIDE SEQUENCE</scope>
    <source>
        <tissue evidence="2">Shoot tissue taken approximately 20 cm above the soil surface</tissue>
    </source>
</reference>